<keyword evidence="12" id="KW-1185">Reference proteome</keyword>
<feature type="transmembrane region" description="Helical" evidence="8">
    <location>
        <begin position="179"/>
        <end position="201"/>
    </location>
</feature>
<feature type="domain" description="HAMP" evidence="10">
    <location>
        <begin position="202"/>
        <end position="256"/>
    </location>
</feature>
<feature type="domain" description="Methyl-accepting transducer" evidence="9">
    <location>
        <begin position="261"/>
        <end position="497"/>
    </location>
</feature>
<evidence type="ECO:0000313" key="11">
    <source>
        <dbReference type="EMBL" id="MFC3120642.1"/>
    </source>
</evidence>
<dbReference type="SUPFAM" id="SSF58104">
    <property type="entry name" value="Methyl-accepting chemotaxis protein (MCP) signaling domain"/>
    <property type="match status" value="1"/>
</dbReference>
<keyword evidence="5 7" id="KW-0807">Transducer</keyword>
<dbReference type="Proteomes" id="UP001595478">
    <property type="component" value="Unassembled WGS sequence"/>
</dbReference>
<evidence type="ECO:0000259" key="9">
    <source>
        <dbReference type="PROSITE" id="PS50111"/>
    </source>
</evidence>
<dbReference type="PANTHER" id="PTHR32089:SF119">
    <property type="entry name" value="METHYL-ACCEPTING CHEMOTAXIS PROTEIN CTPL"/>
    <property type="match status" value="1"/>
</dbReference>
<keyword evidence="3 8" id="KW-1133">Transmembrane helix</keyword>
<evidence type="ECO:0000256" key="4">
    <source>
        <dbReference type="ARBA" id="ARBA00023136"/>
    </source>
</evidence>
<evidence type="ECO:0000256" key="6">
    <source>
        <dbReference type="ARBA" id="ARBA00029447"/>
    </source>
</evidence>
<dbReference type="Pfam" id="PF00672">
    <property type="entry name" value="HAMP"/>
    <property type="match status" value="1"/>
</dbReference>
<dbReference type="PROSITE" id="PS50111">
    <property type="entry name" value="CHEMOTAXIS_TRANSDUC_2"/>
    <property type="match status" value="1"/>
</dbReference>
<evidence type="ECO:0000256" key="5">
    <source>
        <dbReference type="ARBA" id="ARBA00023224"/>
    </source>
</evidence>
<sequence>MSIKRKLMISVFGLIIVFSLISAYLISLLNSQGKQTVFALNQPLIAVTSSQHAMSKFEEAANLANAVLAWTSATSGEQNATRFTLIKADFDKHLLDAQRNSLSESSKQISQEIQEKAQKWFEDVHNYIADEKISSLKNMTLIEQARAEISALLTQFAAHTLDDANALSKSVEENTKTQIVGTIIAVSVSALLALILSLFLVSKMLKPLKSLAIAAYELSSGDGDLTRRLDAKTSDEVGTLSTEFNAFIGKVQKIIEEVATSVWSTQNQLSGLASLAETTRTGTDSQQTEIQHISQSMNEPVELGKQAKLSTELANEQANSINMEAHHGAQLAKETDAGIHLLTDRVSGTSEVILELNNASDEINEITTVIESIADQTNLLALNAAIEAARAGEAGRGFAVVAEEVRNLAMKTQESTYSIQETISKVQGFAEKASAFIKESQDKASSCIEMNSKVNESLNQVLKSAQQVNETTSAVAKFTSEQEGKILHVNEYLTSISKIADETAEGSNQLLRAQKSVNEAIETVANNISVFKLVKR</sequence>
<evidence type="ECO:0000313" key="12">
    <source>
        <dbReference type="Proteomes" id="UP001595478"/>
    </source>
</evidence>
<keyword evidence="2 8" id="KW-0812">Transmembrane</keyword>
<dbReference type="PROSITE" id="PS50885">
    <property type="entry name" value="HAMP"/>
    <property type="match status" value="1"/>
</dbReference>
<dbReference type="SMART" id="SM00304">
    <property type="entry name" value="HAMP"/>
    <property type="match status" value="1"/>
</dbReference>
<accession>A0ABV7FQ76</accession>
<reference evidence="12" key="1">
    <citation type="journal article" date="2019" name="Int. J. Syst. Evol. Microbiol.">
        <title>The Global Catalogue of Microorganisms (GCM) 10K type strain sequencing project: providing services to taxonomists for standard genome sequencing and annotation.</title>
        <authorList>
            <consortium name="The Broad Institute Genomics Platform"/>
            <consortium name="The Broad Institute Genome Sequencing Center for Infectious Disease"/>
            <person name="Wu L."/>
            <person name="Ma J."/>
        </authorList>
    </citation>
    <scope>NUCLEOTIDE SEQUENCE [LARGE SCALE GENOMIC DNA]</scope>
    <source>
        <strain evidence="12">KCTC 52473</strain>
    </source>
</reference>
<feature type="transmembrane region" description="Helical" evidence="8">
    <location>
        <begin position="7"/>
        <end position="26"/>
    </location>
</feature>
<dbReference type="PANTHER" id="PTHR32089">
    <property type="entry name" value="METHYL-ACCEPTING CHEMOTAXIS PROTEIN MCPB"/>
    <property type="match status" value="1"/>
</dbReference>
<proteinExistence type="inferred from homology"/>
<protein>
    <submittedName>
        <fullName evidence="11">Methyl-accepting chemotaxis protein</fullName>
    </submittedName>
</protein>
<organism evidence="11 12">
    <name type="scientific">Agaribacter flavus</name>
    <dbReference type="NCBI Taxonomy" id="1902781"/>
    <lineage>
        <taxon>Bacteria</taxon>
        <taxon>Pseudomonadati</taxon>
        <taxon>Pseudomonadota</taxon>
        <taxon>Gammaproteobacteria</taxon>
        <taxon>Alteromonadales</taxon>
        <taxon>Alteromonadaceae</taxon>
        <taxon>Agaribacter</taxon>
    </lineage>
</organism>
<name>A0ABV7FQ76_9ALTE</name>
<comment type="caution">
    <text evidence="11">The sequence shown here is derived from an EMBL/GenBank/DDBJ whole genome shotgun (WGS) entry which is preliminary data.</text>
</comment>
<evidence type="ECO:0000256" key="3">
    <source>
        <dbReference type="ARBA" id="ARBA00022989"/>
    </source>
</evidence>
<dbReference type="RefSeq" id="WP_376918775.1">
    <property type="nucleotide sequence ID" value="NZ_JBHRSW010000005.1"/>
</dbReference>
<evidence type="ECO:0000256" key="1">
    <source>
        <dbReference type="ARBA" id="ARBA00004141"/>
    </source>
</evidence>
<comment type="subcellular location">
    <subcellularLocation>
        <location evidence="1">Membrane</location>
        <topology evidence="1">Multi-pass membrane protein</topology>
    </subcellularLocation>
</comment>
<comment type="similarity">
    <text evidence="6">Belongs to the methyl-accepting chemotaxis (MCP) protein family.</text>
</comment>
<evidence type="ECO:0000259" key="10">
    <source>
        <dbReference type="PROSITE" id="PS50885"/>
    </source>
</evidence>
<dbReference type="InterPro" id="IPR003660">
    <property type="entry name" value="HAMP_dom"/>
</dbReference>
<dbReference type="Pfam" id="PF00015">
    <property type="entry name" value="MCPsignal"/>
    <property type="match status" value="1"/>
</dbReference>
<gene>
    <name evidence="11" type="ORF">ACFOHL_03340</name>
</gene>
<dbReference type="EMBL" id="JBHRSW010000005">
    <property type="protein sequence ID" value="MFC3120642.1"/>
    <property type="molecule type" value="Genomic_DNA"/>
</dbReference>
<dbReference type="SMART" id="SM00283">
    <property type="entry name" value="MA"/>
    <property type="match status" value="1"/>
</dbReference>
<dbReference type="InterPro" id="IPR004089">
    <property type="entry name" value="MCPsignal_dom"/>
</dbReference>
<evidence type="ECO:0000256" key="2">
    <source>
        <dbReference type="ARBA" id="ARBA00022692"/>
    </source>
</evidence>
<evidence type="ECO:0000256" key="8">
    <source>
        <dbReference type="SAM" id="Phobius"/>
    </source>
</evidence>
<keyword evidence="4 8" id="KW-0472">Membrane</keyword>
<evidence type="ECO:0000256" key="7">
    <source>
        <dbReference type="PROSITE-ProRule" id="PRU00284"/>
    </source>
</evidence>
<dbReference type="CDD" id="cd06225">
    <property type="entry name" value="HAMP"/>
    <property type="match status" value="1"/>
</dbReference>
<dbReference type="Gene3D" id="1.10.287.950">
    <property type="entry name" value="Methyl-accepting chemotaxis protein"/>
    <property type="match status" value="1"/>
</dbReference>